<dbReference type="PROSITE" id="PS50853">
    <property type="entry name" value="FN3"/>
    <property type="match status" value="1"/>
</dbReference>
<dbReference type="SMART" id="SM00060">
    <property type="entry name" value="FN3"/>
    <property type="match status" value="1"/>
</dbReference>
<keyword evidence="1" id="KW-0732">Signal</keyword>
<feature type="transmembrane region" description="Helical" evidence="4">
    <location>
        <begin position="27"/>
        <end position="50"/>
    </location>
</feature>
<keyword evidence="4" id="KW-1133">Transmembrane helix</keyword>
<comment type="caution">
    <text evidence="6">The sequence shown here is derived from an EMBL/GenBank/DDBJ whole genome shotgun (WGS) entry which is preliminary data.</text>
</comment>
<keyword evidence="2" id="KW-0378">Hydrolase</keyword>
<evidence type="ECO:0000256" key="2">
    <source>
        <dbReference type="ARBA" id="ARBA00023295"/>
    </source>
</evidence>
<dbReference type="Gene3D" id="2.60.40.10">
    <property type="entry name" value="Immunoglobulins"/>
    <property type="match status" value="1"/>
</dbReference>
<evidence type="ECO:0000256" key="1">
    <source>
        <dbReference type="ARBA" id="ARBA00022729"/>
    </source>
</evidence>
<dbReference type="PANTHER" id="PTHR22953:SF153">
    <property type="entry name" value="PURPLE ACID PHOSPHATASE"/>
    <property type="match status" value="1"/>
</dbReference>
<organism evidence="6 7">
    <name type="scientific">Agromyces humatus</name>
    <dbReference type="NCBI Taxonomy" id="279573"/>
    <lineage>
        <taxon>Bacteria</taxon>
        <taxon>Bacillati</taxon>
        <taxon>Actinomycetota</taxon>
        <taxon>Actinomycetes</taxon>
        <taxon>Micrococcales</taxon>
        <taxon>Microbacteriaceae</taxon>
        <taxon>Agromyces</taxon>
    </lineage>
</organism>
<sequence length="851" mass="88009">MNGAGASGRHTMAEAGSGRVRHRLARVAIVSTVAVMSMLAPALAAIPAYAADYSTALARAPYLTDLTGLHVNINWATDKSATVGTLRWGPVSDGACQLTSTATASRVSVTIGKLGRYQWKVPLNLPATGTYCYRPYLATTDLLGTAASPTFTTQVPAGSTDPFSFAVFGDWGLVDASGVNAEQTGVMSGIAEAGVRFAVTTGDNGYPSGSQTNYGDLQQTGGNTSAIFGPDFWTLAGPTVPLFTTPGNHGLSGTTEIKTWTQDVVVAESGGRYQNEVYCCVNGTFSANYGSAWYAFDAGPARFYILTSAWGNTNRGTANVYANDYAAHFVPGAPEYEWLKQDLETHPRAVKFAFSHYPFYSDSATEASDTYLQGPNSLEGLLGSHGVDFVFNGHAHNYQRNLRSASGMPVTYVTGGGGAKVGPVGPCSAINAYAIGWSNSKAKGYACGAATVPTSKAQVFHFLEVTVAGSTITVEPTDSTGQTFDVQTYDLNATAPQTVIDSAPPAATTATTATIDFHSTSNPATFTCAVDGEAAVPCTSPLTLESLAEGVHSVAVAATTTAGTDPTPATASWQVDTTAPAAPLGLAASPGPGTVQLVWQPATDPSGIDDYMVTRDGAPLTTTGGAQFTDAAVTAGATYTYSVSATDGAGNQSAPSESVTTTVPSSIPVIFSDGFETGTLSAWTTRSGLTVQTEETHNGAYAARATTTNGATYAKKTLPATYADGYARVWYKPISTQSQVNILRFRAIDGTSLGYLYATPAGALAYRNEAAGTAIATSATIPAGSGWHALELHTTTTGLLEVWVDGVSALSTTTSLSTSPVGQFQIGEVNAGRTYDVVFDDAAFATARVGP</sequence>
<dbReference type="Gene3D" id="2.60.120.200">
    <property type="match status" value="1"/>
</dbReference>
<evidence type="ECO:0000313" key="6">
    <source>
        <dbReference type="EMBL" id="GAA1767843.1"/>
    </source>
</evidence>
<dbReference type="InterPro" id="IPR003961">
    <property type="entry name" value="FN3_dom"/>
</dbReference>
<keyword evidence="4" id="KW-0812">Transmembrane</keyword>
<proteinExistence type="predicted"/>
<keyword evidence="2" id="KW-0326">Glycosidase</keyword>
<reference evidence="6 7" key="1">
    <citation type="journal article" date="2019" name="Int. J. Syst. Evol. Microbiol.">
        <title>The Global Catalogue of Microorganisms (GCM) 10K type strain sequencing project: providing services to taxonomists for standard genome sequencing and annotation.</title>
        <authorList>
            <consortium name="The Broad Institute Genomics Platform"/>
            <consortium name="The Broad Institute Genome Sequencing Center for Infectious Disease"/>
            <person name="Wu L."/>
            <person name="Ma J."/>
        </authorList>
    </citation>
    <scope>NUCLEOTIDE SEQUENCE [LARGE SCALE GENOMIC DNA]</scope>
    <source>
        <strain evidence="6 7">JCM 14319</strain>
    </source>
</reference>
<keyword evidence="7" id="KW-1185">Reference proteome</keyword>
<dbReference type="InterPro" id="IPR036116">
    <property type="entry name" value="FN3_sf"/>
</dbReference>
<evidence type="ECO:0000256" key="4">
    <source>
        <dbReference type="SAM" id="Phobius"/>
    </source>
</evidence>
<feature type="domain" description="Fibronectin type-III" evidence="5">
    <location>
        <begin position="579"/>
        <end position="666"/>
    </location>
</feature>
<dbReference type="PANTHER" id="PTHR22953">
    <property type="entry name" value="ACID PHOSPHATASE RELATED"/>
    <property type="match status" value="1"/>
</dbReference>
<dbReference type="SUPFAM" id="SSF49265">
    <property type="entry name" value="Fibronectin type III"/>
    <property type="match status" value="1"/>
</dbReference>
<dbReference type="Gene3D" id="3.60.21.10">
    <property type="match status" value="1"/>
</dbReference>
<gene>
    <name evidence="6" type="ORF">GCM10009747_30730</name>
</gene>
<dbReference type="EMBL" id="BAAANH010000006">
    <property type="protein sequence ID" value="GAA1767843.1"/>
    <property type="molecule type" value="Genomic_DNA"/>
</dbReference>
<dbReference type="InterPro" id="IPR013783">
    <property type="entry name" value="Ig-like_fold"/>
</dbReference>
<keyword evidence="3" id="KW-0119">Carbohydrate metabolism</keyword>
<dbReference type="CDD" id="cd00063">
    <property type="entry name" value="FN3"/>
    <property type="match status" value="1"/>
</dbReference>
<protein>
    <recommendedName>
        <fullName evidence="5">Fibronectin type-III domain-containing protein</fullName>
    </recommendedName>
</protein>
<dbReference type="InterPro" id="IPR004843">
    <property type="entry name" value="Calcineurin-like_PHP"/>
</dbReference>
<keyword evidence="4" id="KW-0472">Membrane</keyword>
<dbReference type="Pfam" id="PF00149">
    <property type="entry name" value="Metallophos"/>
    <property type="match status" value="1"/>
</dbReference>
<dbReference type="SUPFAM" id="SSF56300">
    <property type="entry name" value="Metallo-dependent phosphatases"/>
    <property type="match status" value="1"/>
</dbReference>
<evidence type="ECO:0000259" key="5">
    <source>
        <dbReference type="PROSITE" id="PS50853"/>
    </source>
</evidence>
<evidence type="ECO:0000313" key="7">
    <source>
        <dbReference type="Proteomes" id="UP001500506"/>
    </source>
</evidence>
<dbReference type="Proteomes" id="UP001500506">
    <property type="component" value="Unassembled WGS sequence"/>
</dbReference>
<keyword evidence="3" id="KW-0624">Polysaccharide degradation</keyword>
<dbReference type="InterPro" id="IPR039331">
    <property type="entry name" value="PAPs-like"/>
</dbReference>
<evidence type="ECO:0000256" key="3">
    <source>
        <dbReference type="ARBA" id="ARBA00023326"/>
    </source>
</evidence>
<dbReference type="InterPro" id="IPR029052">
    <property type="entry name" value="Metallo-depent_PP-like"/>
</dbReference>
<name>A0ABN2KW65_9MICO</name>
<accession>A0ABN2KW65</accession>